<evidence type="ECO:0000313" key="2">
    <source>
        <dbReference type="Proteomes" id="UP001470230"/>
    </source>
</evidence>
<dbReference type="EMBL" id="JAPFFF010000040">
    <property type="protein sequence ID" value="KAK8841669.1"/>
    <property type="molecule type" value="Genomic_DNA"/>
</dbReference>
<dbReference type="Proteomes" id="UP001470230">
    <property type="component" value="Unassembled WGS sequence"/>
</dbReference>
<keyword evidence="2" id="KW-1185">Reference proteome</keyword>
<sequence length="75" mass="8865">MLMSFVPRTIEEIVAYQEEGVFFRSELSNDEMIKKEKLFRCLNGLPDDAFQKKPQPIQKRYILVLTKLMWAIIKG</sequence>
<protein>
    <submittedName>
        <fullName evidence="1">Uncharacterized protein</fullName>
    </submittedName>
</protein>
<gene>
    <name evidence="1" type="ORF">M9Y10_026609</name>
</gene>
<proteinExistence type="predicted"/>
<organism evidence="1 2">
    <name type="scientific">Tritrichomonas musculus</name>
    <dbReference type="NCBI Taxonomy" id="1915356"/>
    <lineage>
        <taxon>Eukaryota</taxon>
        <taxon>Metamonada</taxon>
        <taxon>Parabasalia</taxon>
        <taxon>Tritrichomonadida</taxon>
        <taxon>Tritrichomonadidae</taxon>
        <taxon>Tritrichomonas</taxon>
    </lineage>
</organism>
<comment type="caution">
    <text evidence="1">The sequence shown here is derived from an EMBL/GenBank/DDBJ whole genome shotgun (WGS) entry which is preliminary data.</text>
</comment>
<accession>A0ABR2H623</accession>
<reference evidence="1 2" key="1">
    <citation type="submission" date="2024-04" db="EMBL/GenBank/DDBJ databases">
        <title>Tritrichomonas musculus Genome.</title>
        <authorList>
            <person name="Alves-Ferreira E."/>
            <person name="Grigg M."/>
            <person name="Lorenzi H."/>
            <person name="Galac M."/>
        </authorList>
    </citation>
    <scope>NUCLEOTIDE SEQUENCE [LARGE SCALE GENOMIC DNA]</scope>
    <source>
        <strain evidence="1 2">EAF2021</strain>
    </source>
</reference>
<evidence type="ECO:0000313" key="1">
    <source>
        <dbReference type="EMBL" id="KAK8841669.1"/>
    </source>
</evidence>
<name>A0ABR2H623_9EUKA</name>